<dbReference type="CAZy" id="GH23">
    <property type="family name" value="Glycoside Hydrolase Family 23"/>
</dbReference>
<evidence type="ECO:0000313" key="4">
    <source>
        <dbReference type="Proteomes" id="UP000000366"/>
    </source>
</evidence>
<evidence type="ECO:0000313" key="3">
    <source>
        <dbReference type="EMBL" id="ABM97154.1"/>
    </source>
</evidence>
<reference evidence="3 4" key="1">
    <citation type="journal article" date="2007" name="J. Bacteriol.">
        <title>Whole-genome analysis of the methyl tert-butyl ether-degrading beta-proteobacterium Methylibium petroleiphilum PM1.</title>
        <authorList>
            <person name="Kane S.R."/>
            <person name="Chakicherla A.Y."/>
            <person name="Chain P.S.G."/>
            <person name="Schmidt R."/>
            <person name="Shin M.W."/>
            <person name="Legler T.C."/>
            <person name="Scow K.M."/>
            <person name="Larimer F.W."/>
            <person name="Lucas S.M."/>
            <person name="Richardson P.M."/>
            <person name="Hristova K.R."/>
        </authorList>
    </citation>
    <scope>NUCLEOTIDE SEQUENCE [LARGE SCALE GENOMIC DNA]</scope>
    <source>
        <strain evidence="4">ATCC BAA-1232 / LMG 22953 / PM1</strain>
        <plasmid evidence="3 4">RPME01</plasmid>
    </source>
</reference>
<dbReference type="Pfam" id="PF01464">
    <property type="entry name" value="SLT"/>
    <property type="match status" value="1"/>
</dbReference>
<dbReference type="InterPro" id="IPR023346">
    <property type="entry name" value="Lysozyme-like_dom_sf"/>
</dbReference>
<dbReference type="EMBL" id="CP000556">
    <property type="protein sequence ID" value="ABM97154.1"/>
    <property type="molecule type" value="Genomic_DNA"/>
</dbReference>
<sequence>MKRSTKALLAAAALAIAGQAHAMCFKEAAERYKVSEALLRAIAKTESNFNPKALNRNSNGTEDIGVMQINSSWLPTLAQFGIGREQLKDPCTNVNIGAWVLANNIARHGETWRAVGAYNAATPSKQVVYVEKVWLNSIKLKKNGTP</sequence>
<accession>A2SNL5</accession>
<dbReference type="Gene3D" id="1.10.530.10">
    <property type="match status" value="1"/>
</dbReference>
<geneLocation type="plasmid" evidence="3 4">
    <name>RPME01</name>
</geneLocation>
<dbReference type="RefSeq" id="WP_011831742.1">
    <property type="nucleotide sequence ID" value="NC_008826.1"/>
</dbReference>
<dbReference type="KEGG" id="mpt:Mpe_B0379"/>
<organism evidence="3 4">
    <name type="scientific">Methylibium petroleiphilum (strain ATCC BAA-1232 / LMG 22953 / PM1)</name>
    <dbReference type="NCBI Taxonomy" id="420662"/>
    <lineage>
        <taxon>Bacteria</taxon>
        <taxon>Pseudomonadati</taxon>
        <taxon>Pseudomonadota</taxon>
        <taxon>Betaproteobacteria</taxon>
        <taxon>Burkholderiales</taxon>
        <taxon>Sphaerotilaceae</taxon>
        <taxon>Methylibium</taxon>
    </lineage>
</organism>
<dbReference type="Proteomes" id="UP000000366">
    <property type="component" value="Plasmid RPME01"/>
</dbReference>
<dbReference type="InterPro" id="IPR008258">
    <property type="entry name" value="Transglycosylase_SLT_dom_1"/>
</dbReference>
<keyword evidence="3" id="KW-0614">Plasmid</keyword>
<protein>
    <submittedName>
        <fullName evidence="3">Invasion protein</fullName>
    </submittedName>
</protein>
<evidence type="ECO:0000256" key="1">
    <source>
        <dbReference type="SAM" id="SignalP"/>
    </source>
</evidence>
<dbReference type="CDD" id="cd13400">
    <property type="entry name" value="LT_IagB-like"/>
    <property type="match status" value="1"/>
</dbReference>
<feature type="domain" description="Transglycosylase SLT" evidence="2">
    <location>
        <begin position="23"/>
        <end position="122"/>
    </location>
</feature>
<feature type="chain" id="PRO_5002646516" evidence="1">
    <location>
        <begin position="23"/>
        <end position="146"/>
    </location>
</feature>
<keyword evidence="1" id="KW-0732">Signal</keyword>
<feature type="signal peptide" evidence="1">
    <location>
        <begin position="1"/>
        <end position="22"/>
    </location>
</feature>
<gene>
    <name evidence="3" type="primary">iagB</name>
    <name evidence="3" type="ordered locus">Mpe_B0379</name>
</gene>
<dbReference type="HOGENOM" id="CLU_094905_3_1_4"/>
<dbReference type="SUPFAM" id="SSF53955">
    <property type="entry name" value="Lysozyme-like"/>
    <property type="match status" value="1"/>
</dbReference>
<keyword evidence="4" id="KW-1185">Reference proteome</keyword>
<dbReference type="AlphaFoldDB" id="A2SNL5"/>
<name>A2SNL5_METPP</name>
<dbReference type="eggNOG" id="COG0741">
    <property type="taxonomic scope" value="Bacteria"/>
</dbReference>
<evidence type="ECO:0000259" key="2">
    <source>
        <dbReference type="Pfam" id="PF01464"/>
    </source>
</evidence>
<proteinExistence type="predicted"/>